<evidence type="ECO:0000256" key="2">
    <source>
        <dbReference type="ARBA" id="ARBA00023125"/>
    </source>
</evidence>
<accession>A0AAD7ATJ5</accession>
<evidence type="ECO:0000256" key="4">
    <source>
        <dbReference type="ARBA" id="ARBA00034617"/>
    </source>
</evidence>
<keyword evidence="7" id="KW-1185">Reference proteome</keyword>
<name>A0AAD7ATJ5_9AGAR</name>
<dbReference type="PANTHER" id="PTHR13710:SF105">
    <property type="entry name" value="ATP-DEPENDENT DNA HELICASE Q1"/>
    <property type="match status" value="1"/>
</dbReference>
<dbReference type="Proteomes" id="UP001218218">
    <property type="component" value="Unassembled WGS sequence"/>
</dbReference>
<keyword evidence="2" id="KW-0238">DNA-binding</keyword>
<evidence type="ECO:0000313" key="7">
    <source>
        <dbReference type="Proteomes" id="UP001218218"/>
    </source>
</evidence>
<evidence type="ECO:0000256" key="5">
    <source>
        <dbReference type="ARBA" id="ARBA00034808"/>
    </source>
</evidence>
<dbReference type="GO" id="GO:0000724">
    <property type="term" value="P:double-strand break repair via homologous recombination"/>
    <property type="evidence" value="ECO:0007669"/>
    <property type="project" value="TreeGrafter"/>
</dbReference>
<dbReference type="SUPFAM" id="SSF52540">
    <property type="entry name" value="P-loop containing nucleoside triphosphate hydrolases"/>
    <property type="match status" value="1"/>
</dbReference>
<dbReference type="Gene3D" id="3.40.50.300">
    <property type="entry name" value="P-loop containing nucleotide triphosphate hydrolases"/>
    <property type="match status" value="1"/>
</dbReference>
<dbReference type="GO" id="GO:0005694">
    <property type="term" value="C:chromosome"/>
    <property type="evidence" value="ECO:0007669"/>
    <property type="project" value="TreeGrafter"/>
</dbReference>
<protein>
    <recommendedName>
        <fullName evidence="5">DNA 3'-5' helicase</fullName>
        <ecNumber evidence="5">5.6.2.4</ecNumber>
    </recommendedName>
</protein>
<dbReference type="PANTHER" id="PTHR13710">
    <property type="entry name" value="DNA HELICASE RECQ FAMILY MEMBER"/>
    <property type="match status" value="1"/>
</dbReference>
<sequence>MDVTFRRRIQALIVDKAHCIDEWGEEFCPMYKQLYRLRNFTGQEVSFVVCTVTCATRTFNVIWNSLSFRHRPFWGLDAGCDRNNLFYLTCTLKNVSNPILDVLDILPADLNETSD</sequence>
<evidence type="ECO:0000256" key="1">
    <source>
        <dbReference type="ARBA" id="ARBA00005446"/>
    </source>
</evidence>
<organism evidence="6 7">
    <name type="scientific">Mycena albidolilacea</name>
    <dbReference type="NCBI Taxonomy" id="1033008"/>
    <lineage>
        <taxon>Eukaryota</taxon>
        <taxon>Fungi</taxon>
        <taxon>Dikarya</taxon>
        <taxon>Basidiomycota</taxon>
        <taxon>Agaricomycotina</taxon>
        <taxon>Agaricomycetes</taxon>
        <taxon>Agaricomycetidae</taxon>
        <taxon>Agaricales</taxon>
        <taxon>Marasmiineae</taxon>
        <taxon>Mycenaceae</taxon>
        <taxon>Mycena</taxon>
    </lineage>
</organism>
<comment type="catalytic activity">
    <reaction evidence="4">
        <text>Couples ATP hydrolysis with the unwinding of duplex DNA by translocating in the 3'-5' direction.</text>
        <dbReference type="EC" id="5.6.2.4"/>
    </reaction>
</comment>
<evidence type="ECO:0000256" key="3">
    <source>
        <dbReference type="ARBA" id="ARBA00023235"/>
    </source>
</evidence>
<dbReference type="GO" id="GO:0005737">
    <property type="term" value="C:cytoplasm"/>
    <property type="evidence" value="ECO:0007669"/>
    <property type="project" value="TreeGrafter"/>
</dbReference>
<dbReference type="AlphaFoldDB" id="A0AAD7ATJ5"/>
<comment type="similarity">
    <text evidence="1">Belongs to the helicase family. RecQ subfamily.</text>
</comment>
<reference evidence="6" key="1">
    <citation type="submission" date="2023-03" db="EMBL/GenBank/DDBJ databases">
        <title>Massive genome expansion in bonnet fungi (Mycena s.s.) driven by repeated elements and novel gene families across ecological guilds.</title>
        <authorList>
            <consortium name="Lawrence Berkeley National Laboratory"/>
            <person name="Harder C.B."/>
            <person name="Miyauchi S."/>
            <person name="Viragh M."/>
            <person name="Kuo A."/>
            <person name="Thoen E."/>
            <person name="Andreopoulos B."/>
            <person name="Lu D."/>
            <person name="Skrede I."/>
            <person name="Drula E."/>
            <person name="Henrissat B."/>
            <person name="Morin E."/>
            <person name="Kohler A."/>
            <person name="Barry K."/>
            <person name="LaButti K."/>
            <person name="Morin E."/>
            <person name="Salamov A."/>
            <person name="Lipzen A."/>
            <person name="Mereny Z."/>
            <person name="Hegedus B."/>
            <person name="Baldrian P."/>
            <person name="Stursova M."/>
            <person name="Weitz H."/>
            <person name="Taylor A."/>
            <person name="Grigoriev I.V."/>
            <person name="Nagy L.G."/>
            <person name="Martin F."/>
            <person name="Kauserud H."/>
        </authorList>
    </citation>
    <scope>NUCLEOTIDE SEQUENCE</scope>
    <source>
        <strain evidence="6">CBHHK002</strain>
    </source>
</reference>
<proteinExistence type="inferred from homology"/>
<dbReference type="GO" id="GO:0043138">
    <property type="term" value="F:3'-5' DNA helicase activity"/>
    <property type="evidence" value="ECO:0007669"/>
    <property type="project" value="UniProtKB-EC"/>
</dbReference>
<dbReference type="InterPro" id="IPR027417">
    <property type="entry name" value="P-loop_NTPase"/>
</dbReference>
<dbReference type="EC" id="5.6.2.4" evidence="5"/>
<dbReference type="EMBL" id="JARIHO010000002">
    <property type="protein sequence ID" value="KAJ7367225.1"/>
    <property type="molecule type" value="Genomic_DNA"/>
</dbReference>
<dbReference type="GO" id="GO:0003677">
    <property type="term" value="F:DNA binding"/>
    <property type="evidence" value="ECO:0007669"/>
    <property type="project" value="UniProtKB-KW"/>
</dbReference>
<comment type="caution">
    <text evidence="6">The sequence shown here is derived from an EMBL/GenBank/DDBJ whole genome shotgun (WGS) entry which is preliminary data.</text>
</comment>
<dbReference type="GO" id="GO:0009378">
    <property type="term" value="F:four-way junction helicase activity"/>
    <property type="evidence" value="ECO:0007669"/>
    <property type="project" value="TreeGrafter"/>
</dbReference>
<keyword evidence="3" id="KW-0413">Isomerase</keyword>
<gene>
    <name evidence="6" type="ORF">DFH08DRAFT_679127</name>
</gene>
<evidence type="ECO:0000313" key="6">
    <source>
        <dbReference type="EMBL" id="KAJ7367225.1"/>
    </source>
</evidence>